<evidence type="ECO:0000259" key="9">
    <source>
        <dbReference type="PROSITE" id="PS50929"/>
    </source>
</evidence>
<keyword evidence="4 10" id="KW-0067">ATP-binding</keyword>
<evidence type="ECO:0000256" key="4">
    <source>
        <dbReference type="ARBA" id="ARBA00022840"/>
    </source>
</evidence>
<dbReference type="SUPFAM" id="SSF52540">
    <property type="entry name" value="P-loop containing nucleoside triphosphate hydrolases"/>
    <property type="match status" value="1"/>
</dbReference>
<dbReference type="STRING" id="1391654.AKJ09_04127"/>
<feature type="transmembrane region" description="Helical" evidence="7">
    <location>
        <begin position="134"/>
        <end position="158"/>
    </location>
</feature>
<dbReference type="PANTHER" id="PTHR43394:SF1">
    <property type="entry name" value="ATP-BINDING CASSETTE SUB-FAMILY B MEMBER 10, MITOCHONDRIAL"/>
    <property type="match status" value="1"/>
</dbReference>
<proteinExistence type="predicted"/>
<dbReference type="GO" id="GO:0005886">
    <property type="term" value="C:plasma membrane"/>
    <property type="evidence" value="ECO:0007669"/>
    <property type="project" value="UniProtKB-SubCell"/>
</dbReference>
<dbReference type="Pfam" id="PF00005">
    <property type="entry name" value="ABC_tran"/>
    <property type="match status" value="1"/>
</dbReference>
<name>A0A0K1PVA3_9BACT</name>
<evidence type="ECO:0000256" key="2">
    <source>
        <dbReference type="ARBA" id="ARBA00022692"/>
    </source>
</evidence>
<feature type="transmembrane region" description="Helical" evidence="7">
    <location>
        <begin position="164"/>
        <end position="183"/>
    </location>
</feature>
<dbReference type="GO" id="GO:0016887">
    <property type="term" value="F:ATP hydrolysis activity"/>
    <property type="evidence" value="ECO:0007669"/>
    <property type="project" value="InterPro"/>
</dbReference>
<evidence type="ECO:0000256" key="5">
    <source>
        <dbReference type="ARBA" id="ARBA00022989"/>
    </source>
</evidence>
<reference evidence="10 11" key="1">
    <citation type="submission" date="2015-08" db="EMBL/GenBank/DDBJ databases">
        <authorList>
            <person name="Babu N.S."/>
            <person name="Beckwith C.J."/>
            <person name="Beseler K.G."/>
            <person name="Brison A."/>
            <person name="Carone J.V."/>
            <person name="Caskin T.P."/>
            <person name="Diamond M."/>
            <person name="Durham M.E."/>
            <person name="Foxe J.M."/>
            <person name="Go M."/>
            <person name="Henderson B.A."/>
            <person name="Jones I.B."/>
            <person name="McGettigan J.A."/>
            <person name="Micheletti S.J."/>
            <person name="Nasrallah M.E."/>
            <person name="Ortiz D."/>
            <person name="Piller C.R."/>
            <person name="Privatt S.R."/>
            <person name="Schneider S.L."/>
            <person name="Sharp S."/>
            <person name="Smith T.C."/>
            <person name="Stanton J.D."/>
            <person name="Ullery H.E."/>
            <person name="Wilson R.J."/>
            <person name="Serrano M.G."/>
            <person name="Buck G."/>
            <person name="Lee V."/>
            <person name="Wang Y."/>
            <person name="Carvalho R."/>
            <person name="Voegtly L."/>
            <person name="Shi R."/>
            <person name="Duckworth R."/>
            <person name="Johnson A."/>
            <person name="Loviza R."/>
            <person name="Walstead R."/>
            <person name="Shah Z."/>
            <person name="Kiflezghi M."/>
            <person name="Wade K."/>
            <person name="Ball S.L."/>
            <person name="Bradley K.W."/>
            <person name="Asai D.J."/>
            <person name="Bowman C.A."/>
            <person name="Russell D.A."/>
            <person name="Pope W.H."/>
            <person name="Jacobs-Sera D."/>
            <person name="Hendrix R.W."/>
            <person name="Hatfull G.F."/>
        </authorList>
    </citation>
    <scope>NUCLEOTIDE SEQUENCE [LARGE SCALE GENOMIC DNA]</scope>
    <source>
        <strain evidence="10 11">DSM 27648</strain>
    </source>
</reference>
<keyword evidence="11" id="KW-1185">Reference proteome</keyword>
<evidence type="ECO:0000259" key="8">
    <source>
        <dbReference type="PROSITE" id="PS50893"/>
    </source>
</evidence>
<dbReference type="EMBL" id="CP012333">
    <property type="protein sequence ID" value="AKU97463.1"/>
    <property type="molecule type" value="Genomic_DNA"/>
</dbReference>
<sequence length="604" mass="66380">MPNPLFQLLRYVRPHRKYAALTLGFGILGFALSFAYPWIIGTVVDVVTSPLLTFAQKKAKLVTMTELAALAAILNAAVVYGRGHFNVHLGHGIVADIRRELFEHLQKLSLLFFAKERTGSILSRFLHDVHEATSLLYTGLIVVGLDVVQLIIAIVLLASISVKLTIACLVLFPIYAGVFALLNPRVRVASERMHGKLTRISGNVAEQLAGQALVKTYTAETREAARFERDVRDHHGLVIAQSRAGHLVASSGEILVHFGTTMVIGYGGYLALAGTMTAGTLTRFIGYMLIMFGPVRRFAELNIVYQTSISAMRRVFRVLEIKPTIVDPPNPCREPPPSGEVRFEDVRFRYTEDSDEAHARLDEDRPDDGDNQPYVQRSLVLDGVTMHANPGEVVAVVGSSGAGKTTLLSLLPRLFDVTEGRVLVDGVDVRDYSLETLRSAIAIVQQDPFVFTGSVRENIAYGRPNASNEEIEWAARAAHAHDFIMELDDGYDTRLGERGANLSGGQRQRISIARALLKDPRILILDEATSSLDVASEAVVQKALEELMRSRTCFVIAHRLSTIRNANRIVVLEGGRVVESGTHAQLLARAGAYARLVRMQSVVT</sequence>
<dbReference type="InterPro" id="IPR011527">
    <property type="entry name" value="ABC1_TM_dom"/>
</dbReference>
<keyword evidence="3" id="KW-0547">Nucleotide-binding</keyword>
<dbReference type="CDD" id="cd07346">
    <property type="entry name" value="ABC_6TM_exporters"/>
    <property type="match status" value="1"/>
</dbReference>
<dbReference type="InterPro" id="IPR036640">
    <property type="entry name" value="ABC1_TM_sf"/>
</dbReference>
<evidence type="ECO:0000256" key="6">
    <source>
        <dbReference type="ARBA" id="ARBA00023136"/>
    </source>
</evidence>
<dbReference type="Pfam" id="PF00664">
    <property type="entry name" value="ABC_membrane"/>
    <property type="match status" value="1"/>
</dbReference>
<protein>
    <submittedName>
        <fullName evidence="10">Lipid A export ATP-binding/permease protein MsbA</fullName>
    </submittedName>
</protein>
<keyword evidence="6 7" id="KW-0472">Membrane</keyword>
<evidence type="ECO:0000256" key="1">
    <source>
        <dbReference type="ARBA" id="ARBA00004651"/>
    </source>
</evidence>
<dbReference type="PROSITE" id="PS00211">
    <property type="entry name" value="ABC_TRANSPORTER_1"/>
    <property type="match status" value="1"/>
</dbReference>
<dbReference type="SMART" id="SM00382">
    <property type="entry name" value="AAA"/>
    <property type="match status" value="1"/>
</dbReference>
<evidence type="ECO:0000313" key="11">
    <source>
        <dbReference type="Proteomes" id="UP000064967"/>
    </source>
</evidence>
<keyword evidence="5 7" id="KW-1133">Transmembrane helix</keyword>
<evidence type="ECO:0000256" key="7">
    <source>
        <dbReference type="SAM" id="Phobius"/>
    </source>
</evidence>
<dbReference type="PROSITE" id="PS50929">
    <property type="entry name" value="ABC_TM1F"/>
    <property type="match status" value="1"/>
</dbReference>
<feature type="domain" description="ABC transmembrane type-1" evidence="9">
    <location>
        <begin position="20"/>
        <end position="307"/>
    </location>
</feature>
<dbReference type="InterPro" id="IPR027417">
    <property type="entry name" value="P-loop_NTPase"/>
</dbReference>
<evidence type="ECO:0000313" key="10">
    <source>
        <dbReference type="EMBL" id="AKU97463.1"/>
    </source>
</evidence>
<dbReference type="SUPFAM" id="SSF90123">
    <property type="entry name" value="ABC transporter transmembrane region"/>
    <property type="match status" value="1"/>
</dbReference>
<dbReference type="KEGG" id="llu:AKJ09_04127"/>
<organism evidence="10 11">
    <name type="scientific">Labilithrix luteola</name>
    <dbReference type="NCBI Taxonomy" id="1391654"/>
    <lineage>
        <taxon>Bacteria</taxon>
        <taxon>Pseudomonadati</taxon>
        <taxon>Myxococcota</taxon>
        <taxon>Polyangia</taxon>
        <taxon>Polyangiales</taxon>
        <taxon>Labilitrichaceae</taxon>
        <taxon>Labilithrix</taxon>
    </lineage>
</organism>
<gene>
    <name evidence="10" type="ORF">AKJ09_04127</name>
</gene>
<dbReference type="Gene3D" id="3.40.50.300">
    <property type="entry name" value="P-loop containing nucleotide triphosphate hydrolases"/>
    <property type="match status" value="1"/>
</dbReference>
<dbReference type="InterPro" id="IPR017871">
    <property type="entry name" value="ABC_transporter-like_CS"/>
</dbReference>
<comment type="subcellular location">
    <subcellularLocation>
        <location evidence="1">Cell membrane</location>
        <topology evidence="1">Multi-pass membrane protein</topology>
    </subcellularLocation>
</comment>
<feature type="domain" description="ABC transporter" evidence="8">
    <location>
        <begin position="341"/>
        <end position="599"/>
    </location>
</feature>
<dbReference type="Gene3D" id="1.20.1560.10">
    <property type="entry name" value="ABC transporter type 1, transmembrane domain"/>
    <property type="match status" value="1"/>
</dbReference>
<dbReference type="RefSeq" id="WP_169927655.1">
    <property type="nucleotide sequence ID" value="NZ_CP012333.1"/>
</dbReference>
<dbReference type="FunFam" id="3.40.50.300:FF:000218">
    <property type="entry name" value="Multidrug ABC transporter ATP-binding protein"/>
    <property type="match status" value="1"/>
</dbReference>
<dbReference type="InterPro" id="IPR039421">
    <property type="entry name" value="Type_1_exporter"/>
</dbReference>
<keyword evidence="2 7" id="KW-0812">Transmembrane</keyword>
<dbReference type="PROSITE" id="PS50893">
    <property type="entry name" value="ABC_TRANSPORTER_2"/>
    <property type="match status" value="1"/>
</dbReference>
<feature type="transmembrane region" description="Helical" evidence="7">
    <location>
        <begin position="61"/>
        <end position="81"/>
    </location>
</feature>
<dbReference type="InterPro" id="IPR003439">
    <property type="entry name" value="ABC_transporter-like_ATP-bd"/>
</dbReference>
<dbReference type="InterPro" id="IPR003593">
    <property type="entry name" value="AAA+_ATPase"/>
</dbReference>
<dbReference type="Proteomes" id="UP000064967">
    <property type="component" value="Chromosome"/>
</dbReference>
<feature type="transmembrane region" description="Helical" evidence="7">
    <location>
        <begin position="20"/>
        <end position="41"/>
    </location>
</feature>
<dbReference type="GO" id="GO:0005524">
    <property type="term" value="F:ATP binding"/>
    <property type="evidence" value="ECO:0007669"/>
    <property type="project" value="UniProtKB-KW"/>
</dbReference>
<evidence type="ECO:0000256" key="3">
    <source>
        <dbReference type="ARBA" id="ARBA00022741"/>
    </source>
</evidence>
<dbReference type="PANTHER" id="PTHR43394">
    <property type="entry name" value="ATP-DEPENDENT PERMEASE MDL1, MITOCHONDRIAL"/>
    <property type="match status" value="1"/>
</dbReference>
<accession>A0A0K1PVA3</accession>
<dbReference type="AlphaFoldDB" id="A0A0K1PVA3"/>
<dbReference type="GO" id="GO:0015421">
    <property type="term" value="F:ABC-type oligopeptide transporter activity"/>
    <property type="evidence" value="ECO:0007669"/>
    <property type="project" value="TreeGrafter"/>
</dbReference>